<evidence type="ECO:0000256" key="3">
    <source>
        <dbReference type="SAM" id="MobiDB-lite"/>
    </source>
</evidence>
<gene>
    <name evidence="6" type="ORF">DJ010_05930</name>
</gene>
<feature type="region of interest" description="Disordered" evidence="3">
    <location>
        <begin position="1"/>
        <end position="35"/>
    </location>
</feature>
<evidence type="ECO:0000259" key="4">
    <source>
        <dbReference type="Pfam" id="PF00534"/>
    </source>
</evidence>
<dbReference type="CDD" id="cd03801">
    <property type="entry name" value="GT4_PimA-like"/>
    <property type="match status" value="1"/>
</dbReference>
<name>A0A316TMZ0_9ACTN</name>
<keyword evidence="1" id="KW-0328">Glycosyltransferase</keyword>
<accession>A0A316TMZ0</accession>
<dbReference type="Proteomes" id="UP000245507">
    <property type="component" value="Unassembled WGS sequence"/>
</dbReference>
<dbReference type="InterPro" id="IPR028098">
    <property type="entry name" value="Glyco_trans_4-like_N"/>
</dbReference>
<protein>
    <submittedName>
        <fullName evidence="6">Glycosyltransferase family 1 protein</fullName>
    </submittedName>
</protein>
<dbReference type="InterPro" id="IPR001296">
    <property type="entry name" value="Glyco_trans_1"/>
</dbReference>
<dbReference type="PANTHER" id="PTHR45947">
    <property type="entry name" value="SULFOQUINOVOSYL TRANSFERASE SQD2"/>
    <property type="match status" value="1"/>
</dbReference>
<evidence type="ECO:0000256" key="1">
    <source>
        <dbReference type="ARBA" id="ARBA00022676"/>
    </source>
</evidence>
<organism evidence="6 7">
    <name type="scientific">Nocardioides silvaticus</name>
    <dbReference type="NCBI Taxonomy" id="2201891"/>
    <lineage>
        <taxon>Bacteria</taxon>
        <taxon>Bacillati</taxon>
        <taxon>Actinomycetota</taxon>
        <taxon>Actinomycetes</taxon>
        <taxon>Propionibacteriales</taxon>
        <taxon>Nocardioidaceae</taxon>
        <taxon>Nocardioides</taxon>
    </lineage>
</organism>
<reference evidence="6 7" key="1">
    <citation type="submission" date="2018-05" db="EMBL/GenBank/DDBJ databases">
        <title>Nocardioides silvaticus genome.</title>
        <authorList>
            <person name="Li C."/>
            <person name="Wang G."/>
        </authorList>
    </citation>
    <scope>NUCLEOTIDE SEQUENCE [LARGE SCALE GENOMIC DNA]</scope>
    <source>
        <strain evidence="6 7">CCTCC AB 2018079</strain>
    </source>
</reference>
<feature type="domain" description="Glycosyl transferase family 1" evidence="4">
    <location>
        <begin position="226"/>
        <end position="358"/>
    </location>
</feature>
<evidence type="ECO:0000313" key="7">
    <source>
        <dbReference type="Proteomes" id="UP000245507"/>
    </source>
</evidence>
<dbReference type="InterPro" id="IPR050194">
    <property type="entry name" value="Glycosyltransferase_grp1"/>
</dbReference>
<evidence type="ECO:0000259" key="5">
    <source>
        <dbReference type="Pfam" id="PF13439"/>
    </source>
</evidence>
<keyword evidence="2 6" id="KW-0808">Transferase</keyword>
<dbReference type="Pfam" id="PF13439">
    <property type="entry name" value="Glyco_transf_4"/>
    <property type="match status" value="1"/>
</dbReference>
<feature type="domain" description="Glycosyltransferase subfamily 4-like N-terminal" evidence="5">
    <location>
        <begin position="57"/>
        <end position="214"/>
    </location>
</feature>
<dbReference type="PANTHER" id="PTHR45947:SF3">
    <property type="entry name" value="SULFOQUINOVOSYL TRANSFERASE SQD2"/>
    <property type="match status" value="1"/>
</dbReference>
<dbReference type="Pfam" id="PF00534">
    <property type="entry name" value="Glycos_transf_1"/>
    <property type="match status" value="1"/>
</dbReference>
<dbReference type="GO" id="GO:0016758">
    <property type="term" value="F:hexosyltransferase activity"/>
    <property type="evidence" value="ECO:0007669"/>
    <property type="project" value="TreeGrafter"/>
</dbReference>
<dbReference type="AlphaFoldDB" id="A0A316TMZ0"/>
<dbReference type="SUPFAM" id="SSF53756">
    <property type="entry name" value="UDP-Glycosyltransferase/glycogen phosphorylase"/>
    <property type="match status" value="1"/>
</dbReference>
<dbReference type="EMBL" id="QGDD01000002">
    <property type="protein sequence ID" value="PWN03632.1"/>
    <property type="molecule type" value="Genomic_DNA"/>
</dbReference>
<proteinExistence type="predicted"/>
<evidence type="ECO:0000256" key="2">
    <source>
        <dbReference type="ARBA" id="ARBA00022679"/>
    </source>
</evidence>
<dbReference type="GO" id="GO:1901137">
    <property type="term" value="P:carbohydrate derivative biosynthetic process"/>
    <property type="evidence" value="ECO:0007669"/>
    <property type="project" value="UniProtKB-ARBA"/>
</dbReference>
<feature type="compositionally biased region" description="Pro residues" evidence="3">
    <location>
        <begin position="1"/>
        <end position="12"/>
    </location>
</feature>
<comment type="caution">
    <text evidence="6">The sequence shown here is derived from an EMBL/GenBank/DDBJ whole genome shotgun (WGS) entry which is preliminary data.</text>
</comment>
<sequence>MRSPPCRCPPLSPCRSRSQARSWGRPEVTAEQGGAKPLAGRRVAVVNWRDPEHSLAGGAEVYAWQFARALHEGGAEVELLTAREPGQTATAVTDGITVRRRGGVLGFYLFTALRLVARRRRLDAVIDPSCGLPVFSPLFVRRRTPVVLVMHHVHQAQFATHFPPPVAAVARWLERVLMPLVYRRSTVVAVSPSTIDEMRSQLGWRGPVGLLENGAALPDLGSGSPEDQDADRVVVFGRLVAHKRVDVVLHALAALRSERPRLRLDVVGEGPQRAVLEGTALRLGLGHRVTFHGFVDEETKSALLGRAAVHVCASDAEGWGLTVIEAAGHGVPTLARDVPGLRDSILPGETGWLVPEPERTADGAVDLDEVARRLSARLLEVLATSGAADDRAPRFAACQAWAHQFDWALMRRQALDLVAGELPHRLAARTSVPAAPTRPREERVAVMGGTTCVD</sequence>
<evidence type="ECO:0000313" key="6">
    <source>
        <dbReference type="EMBL" id="PWN03632.1"/>
    </source>
</evidence>
<keyword evidence="7" id="KW-1185">Reference proteome</keyword>
<dbReference type="Gene3D" id="3.40.50.2000">
    <property type="entry name" value="Glycogen Phosphorylase B"/>
    <property type="match status" value="2"/>
</dbReference>